<dbReference type="InterPro" id="IPR000807">
    <property type="entry name" value="ImidazoleglycerolP_deHydtase"/>
</dbReference>
<dbReference type="NCBIfam" id="NF002111">
    <property type="entry name" value="PRK00951.2-1"/>
    <property type="match status" value="1"/>
</dbReference>
<name>A0A0W8G2N9_9ZZZZ</name>
<evidence type="ECO:0000256" key="5">
    <source>
        <dbReference type="ARBA" id="ARBA00023239"/>
    </source>
</evidence>
<dbReference type="PANTHER" id="PTHR23133:SF2">
    <property type="entry name" value="IMIDAZOLEGLYCEROL-PHOSPHATE DEHYDRATASE"/>
    <property type="match status" value="1"/>
</dbReference>
<protein>
    <recommendedName>
        <fullName evidence="2">Imidazoleglycerol-phosphate dehydratase</fullName>
    </recommendedName>
</protein>
<dbReference type="CDD" id="cd07914">
    <property type="entry name" value="IGPD"/>
    <property type="match status" value="1"/>
</dbReference>
<evidence type="ECO:0000256" key="3">
    <source>
        <dbReference type="ARBA" id="ARBA00022605"/>
    </source>
</evidence>
<dbReference type="NCBIfam" id="NF002114">
    <property type="entry name" value="PRK00951.2-4"/>
    <property type="match status" value="1"/>
</dbReference>
<dbReference type="PROSITE" id="PS00955">
    <property type="entry name" value="IGP_DEHYDRATASE_2"/>
    <property type="match status" value="1"/>
</dbReference>
<evidence type="ECO:0000256" key="4">
    <source>
        <dbReference type="ARBA" id="ARBA00023102"/>
    </source>
</evidence>
<dbReference type="FunFam" id="3.30.230.40:FF:000003">
    <property type="entry name" value="Imidazoleglycerol-phosphate dehydratase HisB"/>
    <property type="match status" value="1"/>
</dbReference>
<dbReference type="SUPFAM" id="SSF54211">
    <property type="entry name" value="Ribosomal protein S5 domain 2-like"/>
    <property type="match status" value="2"/>
</dbReference>
<keyword evidence="3" id="KW-0028">Amino-acid biosynthesis</keyword>
<dbReference type="Gene3D" id="3.30.230.40">
    <property type="entry name" value="Imidazole glycerol phosphate dehydratase, domain 1"/>
    <property type="match status" value="2"/>
</dbReference>
<sequence>MTERTARIERKTAETDVSVSLHLDGGGRTQCDTGFAFADHMLTLLGFWAGFDLEVTCRGDHEVDAHHSLEDVGLALGQALLAAAGDRAGIERVGHARVPMDEALAEVTVDLSGRPYLVYLESTLPAVVAGEEKDVWREFFKSLAVCAKMNLHVCFVYGQNGHHQLEAAFKALGMALRRALAAGRTGVPSTKGSLDR</sequence>
<dbReference type="GO" id="GO:0004424">
    <property type="term" value="F:imidazoleglycerol-phosphate dehydratase activity"/>
    <property type="evidence" value="ECO:0007669"/>
    <property type="project" value="InterPro"/>
</dbReference>
<keyword evidence="4" id="KW-0368">Histidine biosynthesis</keyword>
<dbReference type="AlphaFoldDB" id="A0A0W8G2N9"/>
<dbReference type="FunFam" id="3.30.230.40:FF:000001">
    <property type="entry name" value="Imidazoleglycerol-phosphate dehydratase HisB"/>
    <property type="match status" value="1"/>
</dbReference>
<dbReference type="HAMAP" id="MF_00076">
    <property type="entry name" value="HisB"/>
    <property type="match status" value="1"/>
</dbReference>
<evidence type="ECO:0000313" key="6">
    <source>
        <dbReference type="EMBL" id="KUG27407.1"/>
    </source>
</evidence>
<accession>A0A0W8G2N9</accession>
<comment type="pathway">
    <text evidence="1">Amino-acid biosynthesis; L-histidine biosynthesis; L-histidine from 5-phospho-alpha-D-ribose 1-diphosphate: step 6/9.</text>
</comment>
<dbReference type="EMBL" id="LNQE01000331">
    <property type="protein sequence ID" value="KUG27407.1"/>
    <property type="molecule type" value="Genomic_DNA"/>
</dbReference>
<evidence type="ECO:0000256" key="1">
    <source>
        <dbReference type="ARBA" id="ARBA00005047"/>
    </source>
</evidence>
<reference evidence="6" key="1">
    <citation type="journal article" date="2015" name="Proc. Natl. Acad. Sci. U.S.A.">
        <title>Networks of energetic and metabolic interactions define dynamics in microbial communities.</title>
        <authorList>
            <person name="Embree M."/>
            <person name="Liu J.K."/>
            <person name="Al-Bassam M.M."/>
            <person name="Zengler K."/>
        </authorList>
    </citation>
    <scope>NUCLEOTIDE SEQUENCE</scope>
</reference>
<proteinExistence type="inferred from homology"/>
<organism evidence="6">
    <name type="scientific">hydrocarbon metagenome</name>
    <dbReference type="NCBI Taxonomy" id="938273"/>
    <lineage>
        <taxon>unclassified sequences</taxon>
        <taxon>metagenomes</taxon>
        <taxon>ecological metagenomes</taxon>
    </lineage>
</organism>
<comment type="caution">
    <text evidence="6">The sequence shown here is derived from an EMBL/GenBank/DDBJ whole genome shotgun (WGS) entry which is preliminary data.</text>
</comment>
<dbReference type="InterPro" id="IPR038494">
    <property type="entry name" value="IGPD_sf"/>
</dbReference>
<dbReference type="PANTHER" id="PTHR23133">
    <property type="entry name" value="IMIDAZOLEGLYCEROL-PHOSPHATE DEHYDRATASE HIS7"/>
    <property type="match status" value="1"/>
</dbReference>
<dbReference type="InterPro" id="IPR020565">
    <property type="entry name" value="ImidazoleglycerP_deHydtase_CS"/>
</dbReference>
<dbReference type="GO" id="GO:0000105">
    <property type="term" value="P:L-histidine biosynthetic process"/>
    <property type="evidence" value="ECO:0007669"/>
    <property type="project" value="UniProtKB-UniPathway"/>
</dbReference>
<dbReference type="Pfam" id="PF00475">
    <property type="entry name" value="IGPD"/>
    <property type="match status" value="1"/>
</dbReference>
<dbReference type="InterPro" id="IPR020568">
    <property type="entry name" value="Ribosomal_Su5_D2-typ_SF"/>
</dbReference>
<gene>
    <name evidence="6" type="ORF">ASZ90_002726</name>
</gene>
<dbReference type="PROSITE" id="PS00954">
    <property type="entry name" value="IGP_DEHYDRATASE_1"/>
    <property type="match status" value="1"/>
</dbReference>
<evidence type="ECO:0000256" key="2">
    <source>
        <dbReference type="ARBA" id="ARBA00016664"/>
    </source>
</evidence>
<dbReference type="UniPathway" id="UPA00031">
    <property type="reaction ID" value="UER00011"/>
</dbReference>
<keyword evidence="5 6" id="KW-0456">Lyase</keyword>